<dbReference type="EMBL" id="JBHUKU010000015">
    <property type="protein sequence ID" value="MFD2462171.1"/>
    <property type="molecule type" value="Genomic_DNA"/>
</dbReference>
<keyword evidence="3" id="KW-1185">Reference proteome</keyword>
<proteinExistence type="predicted"/>
<dbReference type="InterPro" id="IPR004675">
    <property type="entry name" value="AhpD_core"/>
</dbReference>
<dbReference type="InterPro" id="IPR003779">
    <property type="entry name" value="CMD-like"/>
</dbReference>
<evidence type="ECO:0000313" key="2">
    <source>
        <dbReference type="EMBL" id="MFD2462171.1"/>
    </source>
</evidence>
<comment type="caution">
    <text evidence="2">The sequence shown here is derived from an EMBL/GenBank/DDBJ whole genome shotgun (WGS) entry which is preliminary data.</text>
</comment>
<dbReference type="Gene3D" id="1.20.1290.10">
    <property type="entry name" value="AhpD-like"/>
    <property type="match status" value="1"/>
</dbReference>
<dbReference type="PANTHER" id="PTHR34846">
    <property type="entry name" value="4-CARBOXYMUCONOLACTONE DECARBOXYLASE FAMILY PROTEIN (AFU_ORTHOLOGUE AFUA_6G11590)"/>
    <property type="match status" value="1"/>
</dbReference>
<dbReference type="PANTHER" id="PTHR34846:SF7">
    <property type="entry name" value="BLL7811 PROTEIN"/>
    <property type="match status" value="1"/>
</dbReference>
<dbReference type="NCBIfam" id="TIGR00778">
    <property type="entry name" value="ahpD_dom"/>
    <property type="match status" value="1"/>
</dbReference>
<protein>
    <submittedName>
        <fullName evidence="2">Carboxymuconolactone decarboxylase family protein</fullName>
    </submittedName>
</protein>
<name>A0ABW5GMV4_9PSEU</name>
<feature type="domain" description="Carboxymuconolactone decarboxylase-like" evidence="1">
    <location>
        <begin position="16"/>
        <end position="94"/>
    </location>
</feature>
<dbReference type="SUPFAM" id="SSF69118">
    <property type="entry name" value="AhpD-like"/>
    <property type="match status" value="1"/>
</dbReference>
<sequence length="151" mass="16447">MRARMTNLPKLAAGGYKAMVALEMYLAGTKLPKSTLELVKLRASQLNGCGFCVDMHARDAKKAGETDERLWSVAAWREAPYYTDEERAALALTEAATRLADRPDPVPDEVWDDAADHFDEESLAALVVAIAAINAWNRINVTTRQLAGGAA</sequence>
<reference evidence="3" key="1">
    <citation type="journal article" date="2019" name="Int. J. Syst. Evol. Microbiol.">
        <title>The Global Catalogue of Microorganisms (GCM) 10K type strain sequencing project: providing services to taxonomists for standard genome sequencing and annotation.</title>
        <authorList>
            <consortium name="The Broad Institute Genomics Platform"/>
            <consortium name="The Broad Institute Genome Sequencing Center for Infectious Disease"/>
            <person name="Wu L."/>
            <person name="Ma J."/>
        </authorList>
    </citation>
    <scope>NUCLEOTIDE SEQUENCE [LARGE SCALE GENOMIC DNA]</scope>
    <source>
        <strain evidence="3">CGMCC 4.7643</strain>
    </source>
</reference>
<evidence type="ECO:0000259" key="1">
    <source>
        <dbReference type="Pfam" id="PF02627"/>
    </source>
</evidence>
<dbReference type="RefSeq" id="WP_345401468.1">
    <property type="nucleotide sequence ID" value="NZ_BAABHG010000012.1"/>
</dbReference>
<dbReference type="Proteomes" id="UP001597419">
    <property type="component" value="Unassembled WGS sequence"/>
</dbReference>
<evidence type="ECO:0000313" key="3">
    <source>
        <dbReference type="Proteomes" id="UP001597419"/>
    </source>
</evidence>
<dbReference type="InterPro" id="IPR029032">
    <property type="entry name" value="AhpD-like"/>
</dbReference>
<organism evidence="2 3">
    <name type="scientific">Amycolatopsis samaneae</name>
    <dbReference type="NCBI Taxonomy" id="664691"/>
    <lineage>
        <taxon>Bacteria</taxon>
        <taxon>Bacillati</taxon>
        <taxon>Actinomycetota</taxon>
        <taxon>Actinomycetes</taxon>
        <taxon>Pseudonocardiales</taxon>
        <taxon>Pseudonocardiaceae</taxon>
        <taxon>Amycolatopsis</taxon>
    </lineage>
</organism>
<gene>
    <name evidence="2" type="ORF">ACFSYJ_26435</name>
</gene>
<accession>A0ABW5GMV4</accession>
<dbReference type="Pfam" id="PF02627">
    <property type="entry name" value="CMD"/>
    <property type="match status" value="1"/>
</dbReference>